<dbReference type="Proteomes" id="UP000617734">
    <property type="component" value="Unassembled WGS sequence"/>
</dbReference>
<sequence>MTRTTARTAVVALVAVLLAGCGAVGEGSPLALPTPSPGDTEGQIMSVAGEGFTVCGVGQRKPGLFEVTVCGDVGKARAVLDARFPGRTVPVAYRADDGGAHTPRELLVRYWVNRTTGEGFTVSSTRFAAGAGSRSA</sequence>
<evidence type="ECO:0000313" key="2">
    <source>
        <dbReference type="EMBL" id="GHH65669.1"/>
    </source>
</evidence>
<keyword evidence="3" id="KW-1185">Reference proteome</keyword>
<organism evidence="2 3">
    <name type="scientific">Kitasatospora indigofera</name>
    <dbReference type="NCBI Taxonomy" id="67307"/>
    <lineage>
        <taxon>Bacteria</taxon>
        <taxon>Bacillati</taxon>
        <taxon>Actinomycetota</taxon>
        <taxon>Actinomycetes</taxon>
        <taxon>Kitasatosporales</taxon>
        <taxon>Streptomycetaceae</taxon>
        <taxon>Kitasatospora</taxon>
    </lineage>
</organism>
<evidence type="ECO:0000313" key="3">
    <source>
        <dbReference type="Proteomes" id="UP000617734"/>
    </source>
</evidence>
<feature type="chain" id="PRO_5038538555" description="Lipoprotein" evidence="1">
    <location>
        <begin position="24"/>
        <end position="136"/>
    </location>
</feature>
<evidence type="ECO:0000256" key="1">
    <source>
        <dbReference type="SAM" id="SignalP"/>
    </source>
</evidence>
<dbReference type="AlphaFoldDB" id="A0A919KN89"/>
<reference evidence="2" key="2">
    <citation type="submission" date="2020-09" db="EMBL/GenBank/DDBJ databases">
        <authorList>
            <person name="Sun Q."/>
            <person name="Ohkuma M."/>
        </authorList>
    </citation>
    <scope>NUCLEOTIDE SEQUENCE</scope>
    <source>
        <strain evidence="2">JCM 4646</strain>
    </source>
</reference>
<dbReference type="RefSeq" id="WP_190210304.1">
    <property type="nucleotide sequence ID" value="NZ_BNBO01000006.1"/>
</dbReference>
<protein>
    <recommendedName>
        <fullName evidence="4">Lipoprotein</fullName>
    </recommendedName>
</protein>
<keyword evidence="1" id="KW-0732">Signal</keyword>
<dbReference type="EMBL" id="BNBO01000006">
    <property type="protein sequence ID" value="GHH65669.1"/>
    <property type="molecule type" value="Genomic_DNA"/>
</dbReference>
<dbReference type="PROSITE" id="PS51257">
    <property type="entry name" value="PROKAR_LIPOPROTEIN"/>
    <property type="match status" value="1"/>
</dbReference>
<name>A0A919KN89_9ACTN</name>
<accession>A0A919KN89</accession>
<gene>
    <name evidence="2" type="ORF">GCM10018781_18530</name>
</gene>
<dbReference type="GeneID" id="95352335"/>
<comment type="caution">
    <text evidence="2">The sequence shown here is derived from an EMBL/GenBank/DDBJ whole genome shotgun (WGS) entry which is preliminary data.</text>
</comment>
<evidence type="ECO:0008006" key="4">
    <source>
        <dbReference type="Google" id="ProtNLM"/>
    </source>
</evidence>
<reference evidence="2" key="1">
    <citation type="journal article" date="2014" name="Int. J. Syst. Evol. Microbiol.">
        <title>Complete genome sequence of Corynebacterium casei LMG S-19264T (=DSM 44701T), isolated from a smear-ripened cheese.</title>
        <authorList>
            <consortium name="US DOE Joint Genome Institute (JGI-PGF)"/>
            <person name="Walter F."/>
            <person name="Albersmeier A."/>
            <person name="Kalinowski J."/>
            <person name="Ruckert C."/>
        </authorList>
    </citation>
    <scope>NUCLEOTIDE SEQUENCE</scope>
    <source>
        <strain evidence="2">JCM 4646</strain>
    </source>
</reference>
<feature type="signal peptide" evidence="1">
    <location>
        <begin position="1"/>
        <end position="23"/>
    </location>
</feature>
<proteinExistence type="predicted"/>